<keyword evidence="3" id="KW-1185">Reference proteome</keyword>
<accession>A0A8T0VFY6</accession>
<reference evidence="2 3" key="1">
    <citation type="submission" date="2020-05" db="EMBL/GenBank/DDBJ databases">
        <title>WGS assembly of Panicum virgatum.</title>
        <authorList>
            <person name="Lovell J.T."/>
            <person name="Jenkins J."/>
            <person name="Shu S."/>
            <person name="Juenger T.E."/>
            <person name="Schmutz J."/>
        </authorList>
    </citation>
    <scope>NUCLEOTIDE SEQUENCE [LARGE SCALE GENOMIC DNA]</scope>
    <source>
        <strain evidence="3">cv. AP13</strain>
    </source>
</reference>
<feature type="region of interest" description="Disordered" evidence="1">
    <location>
        <begin position="19"/>
        <end position="40"/>
    </location>
</feature>
<evidence type="ECO:0000256" key="1">
    <source>
        <dbReference type="SAM" id="MobiDB-lite"/>
    </source>
</evidence>
<feature type="compositionally biased region" description="Pro residues" evidence="1">
    <location>
        <begin position="21"/>
        <end position="35"/>
    </location>
</feature>
<evidence type="ECO:0000313" key="3">
    <source>
        <dbReference type="Proteomes" id="UP000823388"/>
    </source>
</evidence>
<name>A0A8T0VFY6_PANVG</name>
<comment type="caution">
    <text evidence="2">The sequence shown here is derived from an EMBL/GenBank/DDBJ whole genome shotgun (WGS) entry which is preliminary data.</text>
</comment>
<dbReference type="Proteomes" id="UP000823388">
    <property type="component" value="Chromosome 2N"/>
</dbReference>
<protein>
    <submittedName>
        <fullName evidence="2">Uncharacterized protein</fullName>
    </submittedName>
</protein>
<feature type="region of interest" description="Disordered" evidence="1">
    <location>
        <begin position="66"/>
        <end position="107"/>
    </location>
</feature>
<dbReference type="EMBL" id="CM029040">
    <property type="protein sequence ID" value="KAG2635681.1"/>
    <property type="molecule type" value="Genomic_DNA"/>
</dbReference>
<feature type="compositionally biased region" description="Polar residues" evidence="1">
    <location>
        <begin position="72"/>
        <end position="81"/>
    </location>
</feature>
<evidence type="ECO:0000313" key="2">
    <source>
        <dbReference type="EMBL" id="KAG2635681.1"/>
    </source>
</evidence>
<dbReference type="AlphaFoldDB" id="A0A8T0VFY6"/>
<organism evidence="2 3">
    <name type="scientific">Panicum virgatum</name>
    <name type="common">Blackwell switchgrass</name>
    <dbReference type="NCBI Taxonomy" id="38727"/>
    <lineage>
        <taxon>Eukaryota</taxon>
        <taxon>Viridiplantae</taxon>
        <taxon>Streptophyta</taxon>
        <taxon>Embryophyta</taxon>
        <taxon>Tracheophyta</taxon>
        <taxon>Spermatophyta</taxon>
        <taxon>Magnoliopsida</taxon>
        <taxon>Liliopsida</taxon>
        <taxon>Poales</taxon>
        <taxon>Poaceae</taxon>
        <taxon>PACMAD clade</taxon>
        <taxon>Panicoideae</taxon>
        <taxon>Panicodae</taxon>
        <taxon>Paniceae</taxon>
        <taxon>Panicinae</taxon>
        <taxon>Panicum</taxon>
        <taxon>Panicum sect. Hiantes</taxon>
    </lineage>
</organism>
<gene>
    <name evidence="2" type="ORF">PVAP13_2NG394900</name>
</gene>
<proteinExistence type="predicted"/>
<sequence length="120" mass="12939">MNRSPRVAVALWWRRGWPPTHMRPPPMIPSPPPPSLAFSPASAGAVRGMATRADGFPQMAAAAPRVDLNRGGMQSTPSARTTIRRTLRPRGVSGSSGKGRRTSTMIHHGEIQRLAPGQGW</sequence>